<comment type="similarity">
    <text evidence="1 2">Belongs to the phD/YefM antitoxin family.</text>
</comment>
<protein>
    <recommendedName>
        <fullName evidence="2">Antitoxin</fullName>
    </recommendedName>
</protein>
<dbReference type="InterPro" id="IPR006442">
    <property type="entry name" value="Antitoxin_Phd/YefM"/>
</dbReference>
<gene>
    <name evidence="3" type="ORF">DEB45_16110</name>
</gene>
<evidence type="ECO:0000313" key="4">
    <source>
        <dbReference type="Proteomes" id="UP000264779"/>
    </source>
</evidence>
<evidence type="ECO:0000256" key="1">
    <source>
        <dbReference type="ARBA" id="ARBA00009981"/>
    </source>
</evidence>
<dbReference type="SUPFAM" id="SSF143120">
    <property type="entry name" value="YefM-like"/>
    <property type="match status" value="1"/>
</dbReference>
<name>A0A358E313_9ALTE</name>
<dbReference type="InterPro" id="IPR036165">
    <property type="entry name" value="YefM-like_sf"/>
</dbReference>
<dbReference type="Pfam" id="PF02604">
    <property type="entry name" value="PhdYeFM_antitox"/>
    <property type="match status" value="1"/>
</dbReference>
<organism evidence="3 4">
    <name type="scientific">Alteromonas australica</name>
    <dbReference type="NCBI Taxonomy" id="589873"/>
    <lineage>
        <taxon>Bacteria</taxon>
        <taxon>Pseudomonadati</taxon>
        <taxon>Pseudomonadota</taxon>
        <taxon>Gammaproteobacteria</taxon>
        <taxon>Alteromonadales</taxon>
        <taxon>Alteromonadaceae</taxon>
        <taxon>Alteromonas/Salinimonas group</taxon>
        <taxon>Alteromonas</taxon>
    </lineage>
</organism>
<dbReference type="AlphaFoldDB" id="A0A358E313"/>
<dbReference type="NCBIfam" id="TIGR01552">
    <property type="entry name" value="phd_fam"/>
    <property type="match status" value="1"/>
</dbReference>
<proteinExistence type="inferred from homology"/>
<accession>A0A358E313</accession>
<reference evidence="3 4" key="1">
    <citation type="journal article" date="2018" name="Nat. Biotechnol.">
        <title>A standardized bacterial taxonomy based on genome phylogeny substantially revises the tree of life.</title>
        <authorList>
            <person name="Parks D.H."/>
            <person name="Chuvochina M."/>
            <person name="Waite D.W."/>
            <person name="Rinke C."/>
            <person name="Skarshewski A."/>
            <person name="Chaumeil P.A."/>
            <person name="Hugenholtz P."/>
        </authorList>
    </citation>
    <scope>NUCLEOTIDE SEQUENCE [LARGE SCALE GENOMIC DNA]</scope>
    <source>
        <strain evidence="3">UBA11621</strain>
    </source>
</reference>
<dbReference type="Proteomes" id="UP000264779">
    <property type="component" value="Unassembled WGS sequence"/>
</dbReference>
<dbReference type="Gene3D" id="3.40.1620.10">
    <property type="entry name" value="YefM-like domain"/>
    <property type="match status" value="1"/>
</dbReference>
<comment type="function">
    <text evidence="2">Antitoxin component of a type II toxin-antitoxin (TA) system.</text>
</comment>
<evidence type="ECO:0000256" key="2">
    <source>
        <dbReference type="RuleBase" id="RU362080"/>
    </source>
</evidence>
<comment type="caution">
    <text evidence="3">The sequence shown here is derived from an EMBL/GenBank/DDBJ whole genome shotgun (WGS) entry which is preliminary data.</text>
</comment>
<dbReference type="EMBL" id="DONK01000253">
    <property type="protein sequence ID" value="HBU52777.1"/>
    <property type="molecule type" value="Genomic_DNA"/>
</dbReference>
<evidence type="ECO:0000313" key="3">
    <source>
        <dbReference type="EMBL" id="HBU52777.1"/>
    </source>
</evidence>
<sequence length="82" mass="8891">MKVISATEAKNSFGELLMSVQSEPVSITRNGKEQGVLLSSREYAALKRQALVSAVQEGRKSGRAGTLDIEAIKNEAKERVDN</sequence>